<dbReference type="AlphaFoldDB" id="A0A840YU04"/>
<feature type="domain" description="Inositolphosphotransferase Aur1/Ipt1" evidence="2">
    <location>
        <begin position="122"/>
        <end position="307"/>
    </location>
</feature>
<sequence>MLALDSESLDISLNSAPRTPVPGMIPRAWIVLMLLGGMPSLALMMRMAHLSVDLYGSGAAGFAIAFAALALIRWACRNPSGEAARILGDTAEYFGLFTAISLVGALASYPVAAFSHGFADAALHQVDLILHFRWLFWYELVAAHPVLQIAGRAAYSMIYISPAILLLHLAWTKQRREAHEFLFAIGIAATITLIAFRFMPAVGPFAYLWHGPIPYMPISELWQPQLIPHLRQHTAAPIDPAHLVGLVSAPSFHTAAAVLLIAFAQRQPLLRGPLIAVNIAMLLSTPVEGTHYLSDMLLGALVAFAALSIVARIRHRLTRFPAPELQSAL</sequence>
<reference evidence="3 4" key="1">
    <citation type="submission" date="2020-08" db="EMBL/GenBank/DDBJ databases">
        <title>Genomic Encyclopedia of Type Strains, Phase IV (KMG-IV): sequencing the most valuable type-strain genomes for metagenomic binning, comparative biology and taxonomic classification.</title>
        <authorList>
            <person name="Goeker M."/>
        </authorList>
    </citation>
    <scope>NUCLEOTIDE SEQUENCE [LARGE SCALE GENOMIC DNA]</scope>
    <source>
        <strain evidence="3 4">DSM 27203</strain>
    </source>
</reference>
<dbReference type="InterPro" id="IPR036938">
    <property type="entry name" value="PAP2/HPO_sf"/>
</dbReference>
<dbReference type="Pfam" id="PF14378">
    <property type="entry name" value="PAP2_3"/>
    <property type="match status" value="1"/>
</dbReference>
<dbReference type="GO" id="GO:0016020">
    <property type="term" value="C:membrane"/>
    <property type="evidence" value="ECO:0007669"/>
    <property type="project" value="UniProtKB-SubCell"/>
</dbReference>
<feature type="transmembrane region" description="Helical" evidence="1">
    <location>
        <begin position="293"/>
        <end position="311"/>
    </location>
</feature>
<keyword evidence="1" id="KW-1133">Transmembrane helix</keyword>
<dbReference type="EMBL" id="JACIJI010000001">
    <property type="protein sequence ID" value="MBB5717113.1"/>
    <property type="molecule type" value="Genomic_DNA"/>
</dbReference>
<evidence type="ECO:0000313" key="4">
    <source>
        <dbReference type="Proteomes" id="UP000554342"/>
    </source>
</evidence>
<feature type="transmembrane region" description="Helical" evidence="1">
    <location>
        <begin position="269"/>
        <end position="287"/>
    </location>
</feature>
<proteinExistence type="predicted"/>
<evidence type="ECO:0000259" key="2">
    <source>
        <dbReference type="Pfam" id="PF14378"/>
    </source>
</evidence>
<dbReference type="InterPro" id="IPR026841">
    <property type="entry name" value="Aur1/Ipt1"/>
</dbReference>
<evidence type="ECO:0000313" key="3">
    <source>
        <dbReference type="EMBL" id="MBB5717113.1"/>
    </source>
</evidence>
<keyword evidence="1" id="KW-0812">Transmembrane</keyword>
<dbReference type="SUPFAM" id="SSF48317">
    <property type="entry name" value="Acid phosphatase/Vanadium-dependent haloperoxidase"/>
    <property type="match status" value="1"/>
</dbReference>
<feature type="transmembrane region" description="Helical" evidence="1">
    <location>
        <begin position="181"/>
        <end position="199"/>
    </location>
</feature>
<gene>
    <name evidence="3" type="ORF">FHR23_000020</name>
</gene>
<feature type="transmembrane region" description="Helical" evidence="1">
    <location>
        <begin position="28"/>
        <end position="48"/>
    </location>
</feature>
<dbReference type="RefSeq" id="WP_345573621.1">
    <property type="nucleotide sequence ID" value="NZ_BAABIF010000004.1"/>
</dbReference>
<dbReference type="Gene3D" id="1.20.144.10">
    <property type="entry name" value="Phosphatidic acid phosphatase type 2/haloperoxidase"/>
    <property type="match status" value="1"/>
</dbReference>
<keyword evidence="4" id="KW-1185">Reference proteome</keyword>
<feature type="transmembrane region" description="Helical" evidence="1">
    <location>
        <begin position="241"/>
        <end position="262"/>
    </location>
</feature>
<accession>A0A840YU04</accession>
<keyword evidence="1" id="KW-0472">Membrane</keyword>
<organism evidence="3 4">
    <name type="scientific">Stakelama sediminis</name>
    <dbReference type="NCBI Taxonomy" id="463200"/>
    <lineage>
        <taxon>Bacteria</taxon>
        <taxon>Pseudomonadati</taxon>
        <taxon>Pseudomonadota</taxon>
        <taxon>Alphaproteobacteria</taxon>
        <taxon>Sphingomonadales</taxon>
        <taxon>Sphingomonadaceae</taxon>
        <taxon>Stakelama</taxon>
    </lineage>
</organism>
<feature type="transmembrane region" description="Helical" evidence="1">
    <location>
        <begin position="149"/>
        <end position="169"/>
    </location>
</feature>
<protein>
    <submittedName>
        <fullName evidence="3">Membrane-associated phospholipid phosphatase</fullName>
    </submittedName>
</protein>
<feature type="transmembrane region" description="Helical" evidence="1">
    <location>
        <begin position="93"/>
        <end position="112"/>
    </location>
</feature>
<feature type="transmembrane region" description="Helical" evidence="1">
    <location>
        <begin position="54"/>
        <end position="72"/>
    </location>
</feature>
<name>A0A840YU04_9SPHN</name>
<comment type="caution">
    <text evidence="3">The sequence shown here is derived from an EMBL/GenBank/DDBJ whole genome shotgun (WGS) entry which is preliminary data.</text>
</comment>
<evidence type="ECO:0000256" key="1">
    <source>
        <dbReference type="SAM" id="Phobius"/>
    </source>
</evidence>
<dbReference type="Proteomes" id="UP000554342">
    <property type="component" value="Unassembled WGS sequence"/>
</dbReference>